<reference evidence="12 13" key="1">
    <citation type="journal article" date="2011" name="Science">
        <title>The Selaginella genome identifies genetic changes associated with the evolution of vascular plants.</title>
        <authorList>
            <person name="Banks J.A."/>
            <person name="Nishiyama T."/>
            <person name="Hasebe M."/>
            <person name="Bowman J.L."/>
            <person name="Gribskov M."/>
            <person name="dePamphilis C."/>
            <person name="Albert V.A."/>
            <person name="Aono N."/>
            <person name="Aoyama T."/>
            <person name="Ambrose B.A."/>
            <person name="Ashton N.W."/>
            <person name="Axtell M.J."/>
            <person name="Barker E."/>
            <person name="Barker M.S."/>
            <person name="Bennetzen J.L."/>
            <person name="Bonawitz N.D."/>
            <person name="Chapple C."/>
            <person name="Cheng C."/>
            <person name="Correa L.G."/>
            <person name="Dacre M."/>
            <person name="DeBarry J."/>
            <person name="Dreyer I."/>
            <person name="Elias M."/>
            <person name="Engstrom E.M."/>
            <person name="Estelle M."/>
            <person name="Feng L."/>
            <person name="Finet C."/>
            <person name="Floyd S.K."/>
            <person name="Frommer W.B."/>
            <person name="Fujita T."/>
            <person name="Gramzow L."/>
            <person name="Gutensohn M."/>
            <person name="Harholt J."/>
            <person name="Hattori M."/>
            <person name="Heyl A."/>
            <person name="Hirai T."/>
            <person name="Hiwatashi Y."/>
            <person name="Ishikawa M."/>
            <person name="Iwata M."/>
            <person name="Karol K.G."/>
            <person name="Koehler B."/>
            <person name="Kolukisaoglu U."/>
            <person name="Kubo M."/>
            <person name="Kurata T."/>
            <person name="Lalonde S."/>
            <person name="Li K."/>
            <person name="Li Y."/>
            <person name="Litt A."/>
            <person name="Lyons E."/>
            <person name="Manning G."/>
            <person name="Maruyama T."/>
            <person name="Michael T.P."/>
            <person name="Mikami K."/>
            <person name="Miyazaki S."/>
            <person name="Morinaga S."/>
            <person name="Murata T."/>
            <person name="Mueller-Roeber B."/>
            <person name="Nelson D.R."/>
            <person name="Obara M."/>
            <person name="Oguri Y."/>
            <person name="Olmstead R.G."/>
            <person name="Onodera N."/>
            <person name="Petersen B.L."/>
            <person name="Pils B."/>
            <person name="Prigge M."/>
            <person name="Rensing S.A."/>
            <person name="Riano-Pachon D.M."/>
            <person name="Roberts A.W."/>
            <person name="Sato Y."/>
            <person name="Scheller H.V."/>
            <person name="Schulz B."/>
            <person name="Schulz C."/>
            <person name="Shakirov E.V."/>
            <person name="Shibagaki N."/>
            <person name="Shinohara N."/>
            <person name="Shippen D.E."/>
            <person name="Soerensen I."/>
            <person name="Sotooka R."/>
            <person name="Sugimoto N."/>
            <person name="Sugita M."/>
            <person name="Sumikawa N."/>
            <person name="Tanurdzic M."/>
            <person name="Theissen G."/>
            <person name="Ulvskov P."/>
            <person name="Wakazuki S."/>
            <person name="Weng J.K."/>
            <person name="Willats W.W."/>
            <person name="Wipf D."/>
            <person name="Wolf P.G."/>
            <person name="Yang L."/>
            <person name="Zimmer A.D."/>
            <person name="Zhu Q."/>
            <person name="Mitros T."/>
            <person name="Hellsten U."/>
            <person name="Loque D."/>
            <person name="Otillar R."/>
            <person name="Salamov A."/>
            <person name="Schmutz J."/>
            <person name="Shapiro H."/>
            <person name="Lindquist E."/>
            <person name="Lucas S."/>
            <person name="Rokhsar D."/>
            <person name="Grigoriev I.V."/>
        </authorList>
    </citation>
    <scope>NUCLEOTIDE SEQUENCE [LARGE SCALE GENOMIC DNA]</scope>
</reference>
<dbReference type="PANTHER" id="PTHR48176:SF1">
    <property type="entry name" value="DDRGK DOMAIN-CONTAINING PROTEIN 1"/>
    <property type="match status" value="1"/>
</dbReference>
<dbReference type="SMART" id="SM01128">
    <property type="entry name" value="DDRGK"/>
    <property type="match status" value="1"/>
</dbReference>
<evidence type="ECO:0000256" key="10">
    <source>
        <dbReference type="SAM" id="MobiDB-lite"/>
    </source>
</evidence>
<dbReference type="Gramene" id="EFJ24424">
    <property type="protein sequence ID" value="EFJ24424"/>
    <property type="gene ID" value="SELMODRAFT_442381"/>
</dbReference>
<dbReference type="FunFam" id="1.10.10.10:FF:000143">
    <property type="entry name" value="DDRGK domain-containing protein 1"/>
    <property type="match status" value="1"/>
</dbReference>
<dbReference type="GO" id="GO:0005789">
    <property type="term" value="C:endoplasmic reticulum membrane"/>
    <property type="evidence" value="ECO:0007669"/>
    <property type="project" value="UniProtKB-SubCell"/>
</dbReference>
<evidence type="ECO:0000256" key="3">
    <source>
        <dbReference type="ARBA" id="ARBA00018218"/>
    </source>
</evidence>
<proteinExistence type="inferred from homology"/>
<dbReference type="InParanoid" id="D8RSZ2"/>
<evidence type="ECO:0000256" key="8">
    <source>
        <dbReference type="ARBA" id="ARBA00023136"/>
    </source>
</evidence>
<feature type="region of interest" description="Disordered" evidence="10">
    <location>
        <begin position="33"/>
        <end position="155"/>
    </location>
</feature>
<dbReference type="OMA" id="DESESHN"/>
<dbReference type="SUPFAM" id="SSF46785">
    <property type="entry name" value="Winged helix' DNA-binding domain"/>
    <property type="match status" value="1"/>
</dbReference>
<dbReference type="FunCoup" id="D8RSZ2">
    <property type="interactions" value="1230"/>
</dbReference>
<evidence type="ECO:0000256" key="11">
    <source>
        <dbReference type="SAM" id="Phobius"/>
    </source>
</evidence>
<keyword evidence="13" id="KW-1185">Reference proteome</keyword>
<dbReference type="Gene3D" id="1.10.10.10">
    <property type="entry name" value="Winged helix-like DNA-binding domain superfamily/Winged helix DNA-binding domain"/>
    <property type="match status" value="1"/>
</dbReference>
<keyword evidence="7 11" id="KW-1133">Transmembrane helix</keyword>
<keyword evidence="6" id="KW-0256">Endoplasmic reticulum</keyword>
<feature type="compositionally biased region" description="Basic and acidic residues" evidence="10">
    <location>
        <begin position="104"/>
        <end position="155"/>
    </location>
</feature>
<evidence type="ECO:0000313" key="12">
    <source>
        <dbReference type="EMBL" id="EFJ24424.1"/>
    </source>
</evidence>
<evidence type="ECO:0000256" key="5">
    <source>
        <dbReference type="ARBA" id="ARBA00022786"/>
    </source>
</evidence>
<evidence type="ECO:0000256" key="4">
    <source>
        <dbReference type="ARBA" id="ARBA00022692"/>
    </source>
</evidence>
<dbReference type="eggNOG" id="KOG3054">
    <property type="taxonomic scope" value="Eukaryota"/>
</dbReference>
<gene>
    <name evidence="12" type="ORF">SELMODRAFT_442381</name>
</gene>
<comment type="subcellular location">
    <subcellularLocation>
        <location evidence="1">Endoplasmic reticulum membrane</location>
        <topology evidence="1">Single-pass membrane protein</topology>
    </subcellularLocation>
</comment>
<evidence type="ECO:0000313" key="13">
    <source>
        <dbReference type="Proteomes" id="UP000001514"/>
    </source>
</evidence>
<dbReference type="Pfam" id="PF09756">
    <property type="entry name" value="DDRGK"/>
    <property type="match status" value="1"/>
</dbReference>
<protein>
    <recommendedName>
        <fullName evidence="3">DDRGK domain-containing protein 1</fullName>
    </recommendedName>
</protein>
<dbReference type="HOGENOM" id="CLU_059562_2_0_1"/>
<evidence type="ECO:0000256" key="2">
    <source>
        <dbReference type="ARBA" id="ARBA00009829"/>
    </source>
</evidence>
<sequence>MEGMLLLLGLPVLFALIAIVFWSLYGRFSPKSSSAVSDDPVANDSGASSSHSAGITAGSRRMRRRPVAAASSSTNGGDEEGELEEDGEEIGYYTAKSSKKREQKKQDKEARKQAESAARDHKREKQDRHAELRRRKDEEREAEEQRKEEELKMQKENEEAAAVEEFDMWKGSFSVDTEGTSGENTEEGQSLINDFVNFIKNHKCVALEDLAAEFHLRTQECIDRIISLEQMGRLSGVMDDRGKFIYISPEEMKAVADYIKREGRVSISHLAKKSNEFIDLEPKQQEVVLGDLDDPFHYDSPQAITVA</sequence>
<comment type="similarity">
    <text evidence="2">Belongs to the DDRGK1 family.</text>
</comment>
<feature type="transmembrane region" description="Helical" evidence="11">
    <location>
        <begin position="6"/>
        <end position="25"/>
    </location>
</feature>
<dbReference type="InterPro" id="IPR036390">
    <property type="entry name" value="WH_DNA-bd_sf"/>
</dbReference>
<dbReference type="OrthoDB" id="2285710at2759"/>
<dbReference type="AlphaFoldDB" id="D8RSZ2"/>
<evidence type="ECO:0000256" key="6">
    <source>
        <dbReference type="ARBA" id="ARBA00022824"/>
    </source>
</evidence>
<dbReference type="InterPro" id="IPR050899">
    <property type="entry name" value="DDRGK_domain-containing"/>
</dbReference>
<dbReference type="EMBL" id="GL377589">
    <property type="protein sequence ID" value="EFJ24424.1"/>
    <property type="molecule type" value="Genomic_DNA"/>
</dbReference>
<name>D8RSZ2_SELML</name>
<dbReference type="Proteomes" id="UP000001514">
    <property type="component" value="Unassembled WGS sequence"/>
</dbReference>
<organism evidence="13">
    <name type="scientific">Selaginella moellendorffii</name>
    <name type="common">Spikemoss</name>
    <dbReference type="NCBI Taxonomy" id="88036"/>
    <lineage>
        <taxon>Eukaryota</taxon>
        <taxon>Viridiplantae</taxon>
        <taxon>Streptophyta</taxon>
        <taxon>Embryophyta</taxon>
        <taxon>Tracheophyta</taxon>
        <taxon>Lycopodiopsida</taxon>
        <taxon>Selaginellales</taxon>
        <taxon>Selaginellaceae</taxon>
        <taxon>Selaginella</taxon>
    </lineage>
</organism>
<dbReference type="KEGG" id="smo:SELMODRAFT_442381"/>
<dbReference type="STRING" id="88036.D8RSZ2"/>
<comment type="function">
    <text evidence="9">Substrate adapter for ufmylation, the covalent attachment of the ubiquitin-like modifier UFM1 to substrate proteins.</text>
</comment>
<dbReference type="GO" id="GO:0044389">
    <property type="term" value="F:ubiquitin-like protein ligase binding"/>
    <property type="evidence" value="ECO:0000318"/>
    <property type="project" value="GO_Central"/>
</dbReference>
<dbReference type="InterPro" id="IPR019153">
    <property type="entry name" value="DDRGK_dom-contain"/>
</dbReference>
<accession>D8RSZ2</accession>
<keyword evidence="4 11" id="KW-0812">Transmembrane</keyword>
<dbReference type="InterPro" id="IPR036388">
    <property type="entry name" value="WH-like_DNA-bd_sf"/>
</dbReference>
<dbReference type="PANTHER" id="PTHR48176">
    <property type="entry name" value="DDRGK DOMAIN-CONTAINING PROTEIN 1"/>
    <property type="match status" value="1"/>
</dbReference>
<evidence type="ECO:0000256" key="1">
    <source>
        <dbReference type="ARBA" id="ARBA00004389"/>
    </source>
</evidence>
<evidence type="ECO:0000256" key="9">
    <source>
        <dbReference type="ARBA" id="ARBA00023438"/>
    </source>
</evidence>
<keyword evidence="5" id="KW-0833">Ubl conjugation pathway</keyword>
<feature type="compositionally biased region" description="Acidic residues" evidence="10">
    <location>
        <begin position="77"/>
        <end position="89"/>
    </location>
</feature>
<evidence type="ECO:0000256" key="7">
    <source>
        <dbReference type="ARBA" id="ARBA00022989"/>
    </source>
</evidence>
<keyword evidence="8 11" id="KW-0472">Membrane</keyword>